<dbReference type="SUPFAM" id="SSF56112">
    <property type="entry name" value="Protein kinase-like (PK-like)"/>
    <property type="match status" value="1"/>
</dbReference>
<reference evidence="1 2" key="1">
    <citation type="submission" date="2023-09" db="EMBL/GenBank/DDBJ databases">
        <title>Pyrofollis japonicus gen. nov. sp. nov., a novel member of the family Pyrodictiaceae isolated from the Iheya North hydrothermal field.</title>
        <authorList>
            <person name="Miyazaki U."/>
            <person name="Sanari M."/>
            <person name="Tame A."/>
            <person name="Kitajima M."/>
            <person name="Okamoto A."/>
            <person name="Sawayama S."/>
            <person name="Miyazaki J."/>
            <person name="Takai K."/>
            <person name="Nakagawa S."/>
        </authorList>
    </citation>
    <scope>NUCLEOTIDE SEQUENCE [LARGE SCALE GENOMIC DNA]</scope>
    <source>
        <strain evidence="1 2">AV2</strain>
    </source>
</reference>
<protein>
    <recommendedName>
        <fullName evidence="3">Serine/threonine protein kinase</fullName>
    </recommendedName>
</protein>
<dbReference type="InterPro" id="IPR011009">
    <property type="entry name" value="Kinase-like_dom_sf"/>
</dbReference>
<sequence length="259" mass="28664">MAPRDGLQGPRLDEAEKIEIRGAAPAVCYPDPESSHCRRLLLELEEAGVTHYVSYGGVELPGGYRLLGRGWAGNVFLALWRGSVVAVKALHPRSRRSSMLWEAAAWAAAAWAGVAPRLYMSHRLFILVEPVYGPQLADVEPATCIEAKHLLRRLLWKAYRLDRLGIRHGELARPGGQVLVDPVRQEPYIVDYDSSTVHRNPGNLTQLVGGLARLEWARRCTKIGAADAKLRATLRAYKRDPSLQVFDAILSHLDLGLPA</sequence>
<proteinExistence type="predicted"/>
<dbReference type="RefSeq" id="WP_338251232.1">
    <property type="nucleotide sequence ID" value="NZ_AP028907.1"/>
</dbReference>
<dbReference type="EMBL" id="AP028907">
    <property type="protein sequence ID" value="BES80742.1"/>
    <property type="molecule type" value="Genomic_DNA"/>
</dbReference>
<evidence type="ECO:0000313" key="1">
    <source>
        <dbReference type="EMBL" id="BES80742.1"/>
    </source>
</evidence>
<dbReference type="Proteomes" id="UP001341135">
    <property type="component" value="Chromosome"/>
</dbReference>
<keyword evidence="2" id="KW-1185">Reference proteome</keyword>
<evidence type="ECO:0008006" key="3">
    <source>
        <dbReference type="Google" id="ProtNLM"/>
    </source>
</evidence>
<organism evidence="1 2">
    <name type="scientific">Pyrodictium abyssi</name>
    <dbReference type="NCBI Taxonomy" id="54256"/>
    <lineage>
        <taxon>Archaea</taxon>
        <taxon>Thermoproteota</taxon>
        <taxon>Thermoprotei</taxon>
        <taxon>Desulfurococcales</taxon>
        <taxon>Pyrodictiaceae</taxon>
        <taxon>Pyrodictium</taxon>
    </lineage>
</organism>
<dbReference type="GeneID" id="89288340"/>
<accession>A0ABM8IT60</accession>
<dbReference type="Gene3D" id="3.30.200.20">
    <property type="entry name" value="Phosphorylase Kinase, domain 1"/>
    <property type="match status" value="1"/>
</dbReference>
<gene>
    <name evidence="1" type="ORF">PABY_03090</name>
</gene>
<name>A0ABM8IT60_9CREN</name>
<evidence type="ECO:0000313" key="2">
    <source>
        <dbReference type="Proteomes" id="UP001341135"/>
    </source>
</evidence>